<dbReference type="Proteomes" id="UP001238496">
    <property type="component" value="Unassembled WGS sequence"/>
</dbReference>
<gene>
    <name evidence="1" type="ORF">J2045_003595</name>
</gene>
<name>A0ABU0GB16_9HYPH</name>
<accession>A0ABU0GB16</accession>
<keyword evidence="2" id="KW-1185">Reference proteome</keyword>
<organism evidence="1 2">
    <name type="scientific">Peteryoungia aggregata LMG 23059</name>
    <dbReference type="NCBI Taxonomy" id="1368425"/>
    <lineage>
        <taxon>Bacteria</taxon>
        <taxon>Pseudomonadati</taxon>
        <taxon>Pseudomonadota</taxon>
        <taxon>Alphaproteobacteria</taxon>
        <taxon>Hyphomicrobiales</taxon>
        <taxon>Rhizobiaceae</taxon>
        <taxon>Peteryoungia</taxon>
    </lineage>
</organism>
<sequence length="103" mass="11454">MSEHPAVDINALRQIGWDHWDPIGIRQSNDVAWRNAAADEYDTYLRQAANMILRGATLEEAARYLDTIVSDHMELGVSEASRHASLRTAEAISAYVLDNGLNS</sequence>
<comment type="caution">
    <text evidence="1">The sequence shown here is derived from an EMBL/GenBank/DDBJ whole genome shotgun (WGS) entry which is preliminary data.</text>
</comment>
<protein>
    <submittedName>
        <fullName evidence="1">Uncharacterized protein</fullName>
    </submittedName>
</protein>
<dbReference type="EMBL" id="JAUSUW010000011">
    <property type="protein sequence ID" value="MDQ0422547.1"/>
    <property type="molecule type" value="Genomic_DNA"/>
</dbReference>
<dbReference type="RefSeq" id="WP_307375193.1">
    <property type="nucleotide sequence ID" value="NZ_JAUSUW010000011.1"/>
</dbReference>
<reference evidence="1 2" key="1">
    <citation type="submission" date="2023-07" db="EMBL/GenBank/DDBJ databases">
        <title>Genomic Encyclopedia of Type Strains, Phase IV (KMG-IV): sequencing the most valuable type-strain genomes for metagenomic binning, comparative biology and taxonomic classification.</title>
        <authorList>
            <person name="Goeker M."/>
        </authorList>
    </citation>
    <scope>NUCLEOTIDE SEQUENCE [LARGE SCALE GENOMIC DNA]</scope>
    <source>
        <strain evidence="1 2">DSM 1111</strain>
    </source>
</reference>
<evidence type="ECO:0000313" key="2">
    <source>
        <dbReference type="Proteomes" id="UP001238496"/>
    </source>
</evidence>
<proteinExistence type="predicted"/>
<evidence type="ECO:0000313" key="1">
    <source>
        <dbReference type="EMBL" id="MDQ0422547.1"/>
    </source>
</evidence>